<organism evidence="2 3">
    <name type="scientific">Lichenibacterium minor</name>
    <dbReference type="NCBI Taxonomy" id="2316528"/>
    <lineage>
        <taxon>Bacteria</taxon>
        <taxon>Pseudomonadati</taxon>
        <taxon>Pseudomonadota</taxon>
        <taxon>Alphaproteobacteria</taxon>
        <taxon>Hyphomicrobiales</taxon>
        <taxon>Lichenihabitantaceae</taxon>
        <taxon>Lichenibacterium</taxon>
    </lineage>
</organism>
<dbReference type="EMBL" id="QYBB01000001">
    <property type="protein sequence ID" value="RYC33897.1"/>
    <property type="molecule type" value="Genomic_DNA"/>
</dbReference>
<evidence type="ECO:0000313" key="2">
    <source>
        <dbReference type="EMBL" id="RYC33897.1"/>
    </source>
</evidence>
<dbReference type="OrthoDB" id="7959184at2"/>
<dbReference type="AlphaFoldDB" id="A0A4Q2UF93"/>
<reference evidence="2 3" key="2">
    <citation type="submission" date="2019-02" db="EMBL/GenBank/DDBJ databases">
        <title>'Lichenibacterium ramalinii' gen. nov. sp. nov., 'Lichenibacterium minor' gen. nov. sp. nov.</title>
        <authorList>
            <person name="Pankratov T."/>
        </authorList>
    </citation>
    <scope>NUCLEOTIDE SEQUENCE [LARGE SCALE GENOMIC DNA]</scope>
    <source>
        <strain evidence="2 3">RmlP026</strain>
    </source>
</reference>
<accession>A0A4Q2UF93</accession>
<sequence>MAHIRSPNYPSISLAEALERVKKVHDRERQHSTARDVVMKWMGYGSSNGASLGALSAARKFGLLERLGKGEEYKVSDRAVAIFHPHTLAEKAEALDAAARAPALFAELLDHYKGSLPSDESIRAYLIRRGFTQGSLGGVVQSFRETMALAQNATASYPSNASSRPETGEEEEEEEEESVPAIEQAPAQRRPPNLDGPMKVSFTGGSVEVSAILTDAEAVDNLVRALEAMKGLLPKPKNDEAAH</sequence>
<keyword evidence="3" id="KW-1185">Reference proteome</keyword>
<gene>
    <name evidence="2" type="ORF">D3273_01195</name>
</gene>
<feature type="compositionally biased region" description="Acidic residues" evidence="1">
    <location>
        <begin position="168"/>
        <end position="178"/>
    </location>
</feature>
<feature type="compositionally biased region" description="Polar residues" evidence="1">
    <location>
        <begin position="153"/>
        <end position="165"/>
    </location>
</feature>
<evidence type="ECO:0000256" key="1">
    <source>
        <dbReference type="SAM" id="MobiDB-lite"/>
    </source>
</evidence>
<feature type="region of interest" description="Disordered" evidence="1">
    <location>
        <begin position="153"/>
        <end position="201"/>
    </location>
</feature>
<proteinExistence type="predicted"/>
<name>A0A4Q2UF93_9HYPH</name>
<reference evidence="2 3" key="1">
    <citation type="submission" date="2018-12" db="EMBL/GenBank/DDBJ databases">
        <authorList>
            <person name="Grouzdev D.S."/>
            <person name="Krutkina M.S."/>
        </authorList>
    </citation>
    <scope>NUCLEOTIDE SEQUENCE [LARGE SCALE GENOMIC DNA]</scope>
    <source>
        <strain evidence="2 3">RmlP026</strain>
    </source>
</reference>
<evidence type="ECO:0008006" key="4">
    <source>
        <dbReference type="Google" id="ProtNLM"/>
    </source>
</evidence>
<dbReference type="Proteomes" id="UP000290759">
    <property type="component" value="Unassembled WGS sequence"/>
</dbReference>
<protein>
    <recommendedName>
        <fullName evidence="4">DUF5343 domain-containing protein</fullName>
    </recommendedName>
</protein>
<comment type="caution">
    <text evidence="2">The sequence shown here is derived from an EMBL/GenBank/DDBJ whole genome shotgun (WGS) entry which is preliminary data.</text>
</comment>
<evidence type="ECO:0000313" key="3">
    <source>
        <dbReference type="Proteomes" id="UP000290759"/>
    </source>
</evidence>
<dbReference type="RefSeq" id="WP_129222756.1">
    <property type="nucleotide sequence ID" value="NZ_QYBB01000001.1"/>
</dbReference>